<evidence type="ECO:0000256" key="1">
    <source>
        <dbReference type="ARBA" id="ARBA00004141"/>
    </source>
</evidence>
<feature type="transmembrane region" description="Helical" evidence="6">
    <location>
        <begin position="81"/>
        <end position="100"/>
    </location>
</feature>
<feature type="transmembrane region" description="Helical" evidence="6">
    <location>
        <begin position="215"/>
        <end position="243"/>
    </location>
</feature>
<dbReference type="PANTHER" id="PTHR34368">
    <property type="entry name" value="OS01G0962200 PROTEIN"/>
    <property type="match status" value="1"/>
</dbReference>
<keyword evidence="4 6" id="KW-1133">Transmembrane helix</keyword>
<reference evidence="7 8" key="1">
    <citation type="submission" date="2022-07" db="EMBL/GenBank/DDBJ databases">
        <title>Methylomonas rivi sp. nov., Methylomonas rosea sp. nov., Methylomonas aureus sp. nov. and Methylomonas subterranea sp. nov., four novel methanotrophs isolated from a freshwater creek and the deep terrestrial subsurface.</title>
        <authorList>
            <person name="Abin C."/>
            <person name="Sankaranarayanan K."/>
            <person name="Garner C."/>
            <person name="Sindelar R."/>
            <person name="Kotary K."/>
            <person name="Garner R."/>
            <person name="Barclay S."/>
            <person name="Lawson P."/>
            <person name="Krumholz L."/>
        </authorList>
    </citation>
    <scope>NUCLEOTIDE SEQUENCE [LARGE SCALE GENOMIC DNA]</scope>
    <source>
        <strain evidence="7 8">SURF-2</strain>
    </source>
</reference>
<dbReference type="Proteomes" id="UP001524499">
    <property type="component" value="Unassembled WGS sequence"/>
</dbReference>
<evidence type="ECO:0000256" key="4">
    <source>
        <dbReference type="ARBA" id="ARBA00022989"/>
    </source>
</evidence>
<dbReference type="Pfam" id="PF05875">
    <property type="entry name" value="Ceramidase"/>
    <property type="match status" value="1"/>
</dbReference>
<dbReference type="InterPro" id="IPR008901">
    <property type="entry name" value="ACER"/>
</dbReference>
<dbReference type="RefSeq" id="WP_256601316.1">
    <property type="nucleotide sequence ID" value="NZ_JANIBJ010000008.1"/>
</dbReference>
<evidence type="ECO:0000256" key="2">
    <source>
        <dbReference type="ARBA" id="ARBA00022692"/>
    </source>
</evidence>
<proteinExistence type="predicted"/>
<protein>
    <submittedName>
        <fullName evidence="7">Ceramidase</fullName>
    </submittedName>
</protein>
<evidence type="ECO:0000256" key="3">
    <source>
        <dbReference type="ARBA" id="ARBA00022801"/>
    </source>
</evidence>
<feature type="transmembrane region" description="Helical" evidence="6">
    <location>
        <begin position="138"/>
        <end position="155"/>
    </location>
</feature>
<evidence type="ECO:0000256" key="6">
    <source>
        <dbReference type="SAM" id="Phobius"/>
    </source>
</evidence>
<feature type="transmembrane region" description="Helical" evidence="6">
    <location>
        <begin position="167"/>
        <end position="185"/>
    </location>
</feature>
<accession>A0ABT1TEU5</accession>
<keyword evidence="3" id="KW-0378">Hydrolase</keyword>
<sequence>MLSDNHRTTILGGIAMIASLALFLVDPISQDPAYHNFADARSLCGLANFWNVVSNLPFPVAGCLGLYRLGRLSQAQSAEAYRVMCWSVLLVGFGSAYYHANPSNDTLLWDRLPMTVAFMALFSLLLGERVLPSQNRYRLWLLVAAGVASAFYWSWTESLGRGDLRPYLLVQFLPILLMPFILLMFPERYLSNRLLLAAFALYFIAKLLEHFDSRIFSILGFMGGHAIKHVTAAVAALCIIYAVPARRVNL</sequence>
<feature type="transmembrane region" description="Helical" evidence="6">
    <location>
        <begin position="192"/>
        <end position="209"/>
    </location>
</feature>
<evidence type="ECO:0000313" key="8">
    <source>
        <dbReference type="Proteomes" id="UP001524499"/>
    </source>
</evidence>
<feature type="transmembrane region" description="Helical" evidence="6">
    <location>
        <begin position="49"/>
        <end position="69"/>
    </location>
</feature>
<keyword evidence="2 6" id="KW-0812">Transmembrane</keyword>
<dbReference type="EMBL" id="JANIBJ010000008">
    <property type="protein sequence ID" value="MCQ8103607.1"/>
    <property type="molecule type" value="Genomic_DNA"/>
</dbReference>
<evidence type="ECO:0000256" key="5">
    <source>
        <dbReference type="ARBA" id="ARBA00023136"/>
    </source>
</evidence>
<organism evidence="7 8">
    <name type="scientific">Methylomonas subterranea</name>
    <dbReference type="NCBI Taxonomy" id="2952225"/>
    <lineage>
        <taxon>Bacteria</taxon>
        <taxon>Pseudomonadati</taxon>
        <taxon>Pseudomonadota</taxon>
        <taxon>Gammaproteobacteria</taxon>
        <taxon>Methylococcales</taxon>
        <taxon>Methylococcaceae</taxon>
        <taxon>Methylomonas</taxon>
    </lineage>
</organism>
<keyword evidence="8" id="KW-1185">Reference proteome</keyword>
<dbReference type="PANTHER" id="PTHR34368:SF1">
    <property type="entry name" value="OS01G0962200 PROTEIN"/>
    <property type="match status" value="1"/>
</dbReference>
<keyword evidence="5 6" id="KW-0472">Membrane</keyword>
<feature type="transmembrane region" description="Helical" evidence="6">
    <location>
        <begin position="112"/>
        <end position="131"/>
    </location>
</feature>
<name>A0ABT1TEU5_9GAMM</name>
<comment type="subcellular location">
    <subcellularLocation>
        <location evidence="1">Membrane</location>
        <topology evidence="1">Multi-pass membrane protein</topology>
    </subcellularLocation>
</comment>
<feature type="transmembrane region" description="Helical" evidence="6">
    <location>
        <begin position="9"/>
        <end position="29"/>
    </location>
</feature>
<evidence type="ECO:0000313" key="7">
    <source>
        <dbReference type="EMBL" id="MCQ8103607.1"/>
    </source>
</evidence>
<gene>
    <name evidence="7" type="ORF">NP590_05785</name>
</gene>
<comment type="caution">
    <text evidence="7">The sequence shown here is derived from an EMBL/GenBank/DDBJ whole genome shotgun (WGS) entry which is preliminary data.</text>
</comment>